<dbReference type="GO" id="GO:0046872">
    <property type="term" value="F:metal ion binding"/>
    <property type="evidence" value="ECO:0007669"/>
    <property type="project" value="InterPro"/>
</dbReference>
<gene>
    <name evidence="3" type="ORF">SAMN04488546_2852</name>
</gene>
<dbReference type="PROSITE" id="PS50975">
    <property type="entry name" value="ATP_GRASP"/>
    <property type="match status" value="1"/>
</dbReference>
<evidence type="ECO:0000256" key="1">
    <source>
        <dbReference type="PROSITE-ProRule" id="PRU00409"/>
    </source>
</evidence>
<dbReference type="Pfam" id="PF15632">
    <property type="entry name" value="ATPgrasp_Ter"/>
    <property type="match status" value="1"/>
</dbReference>
<protein>
    <submittedName>
        <fullName evidence="3">Predicted ATP-dependent carboligase, ATP-grasp superfamily</fullName>
    </submittedName>
</protein>
<feature type="domain" description="ATP-grasp" evidence="2">
    <location>
        <begin position="119"/>
        <end position="305"/>
    </location>
</feature>
<evidence type="ECO:0000313" key="4">
    <source>
        <dbReference type="Proteomes" id="UP000198507"/>
    </source>
</evidence>
<keyword evidence="1" id="KW-0547">Nucleotide-binding</keyword>
<dbReference type="InterPro" id="IPR011761">
    <property type="entry name" value="ATP-grasp"/>
</dbReference>
<dbReference type="Proteomes" id="UP000198507">
    <property type="component" value="Unassembled WGS sequence"/>
</dbReference>
<reference evidence="4" key="1">
    <citation type="submission" date="2016-10" db="EMBL/GenBank/DDBJ databases">
        <authorList>
            <person name="Varghese N."/>
            <person name="Submissions S."/>
        </authorList>
    </citation>
    <scope>NUCLEOTIDE SEQUENCE [LARGE SCALE GENOMIC DNA]</scope>
    <source>
        <strain evidence="4">DSM 44209</strain>
    </source>
</reference>
<evidence type="ECO:0000259" key="2">
    <source>
        <dbReference type="PROSITE" id="PS50975"/>
    </source>
</evidence>
<organism evidence="3 4">
    <name type="scientific">Geodermatophilus poikilotrophus</name>
    <dbReference type="NCBI Taxonomy" id="1333667"/>
    <lineage>
        <taxon>Bacteria</taxon>
        <taxon>Bacillati</taxon>
        <taxon>Actinomycetota</taxon>
        <taxon>Actinomycetes</taxon>
        <taxon>Geodermatophilales</taxon>
        <taxon>Geodermatophilaceae</taxon>
        <taxon>Geodermatophilus</taxon>
    </lineage>
</organism>
<dbReference type="Gene3D" id="3.30.470.20">
    <property type="entry name" value="ATP-grasp fold, B domain"/>
    <property type="match status" value="1"/>
</dbReference>
<dbReference type="OrthoDB" id="3568063at2"/>
<keyword evidence="3" id="KW-0436">Ligase</keyword>
<dbReference type="EMBL" id="FOIE01000005">
    <property type="protein sequence ID" value="SET55051.1"/>
    <property type="molecule type" value="Genomic_DNA"/>
</dbReference>
<evidence type="ECO:0000313" key="3">
    <source>
        <dbReference type="EMBL" id="SET55051.1"/>
    </source>
</evidence>
<dbReference type="AlphaFoldDB" id="A0A1I0FAA0"/>
<keyword evidence="4" id="KW-1185">Reference proteome</keyword>
<name>A0A1I0FAA0_9ACTN</name>
<dbReference type="SUPFAM" id="SSF56059">
    <property type="entry name" value="Glutathione synthetase ATP-binding domain-like"/>
    <property type="match status" value="1"/>
</dbReference>
<dbReference type="RefSeq" id="WP_091445118.1">
    <property type="nucleotide sequence ID" value="NZ_FOIE01000005.1"/>
</dbReference>
<accession>A0A1I0FAA0</accession>
<dbReference type="GO" id="GO:0016874">
    <property type="term" value="F:ligase activity"/>
    <property type="evidence" value="ECO:0007669"/>
    <property type="project" value="UniProtKB-KW"/>
</dbReference>
<dbReference type="GO" id="GO:0005524">
    <property type="term" value="F:ATP binding"/>
    <property type="evidence" value="ECO:0007669"/>
    <property type="project" value="UniProtKB-UniRule"/>
</dbReference>
<keyword evidence="1" id="KW-0067">ATP-binding</keyword>
<sequence>MTPRVLIVEDGLGPHPLAATRSFGAAGWHVGIGSPTPGGRAGSSRWAAAWHHVPPAEEDWEAFLAATREAVAEGGYDLVFGADDVEVLALSAGRDTLGALFPYAAHDSVLRAVDKLTLTRAAEAAGLAVPRTTDPAQGPTDLPLPVVVKARVHWTPGQRGVPARLDRSFCATADEVDRAVARIAAAGGAAVVQEVVQGDLMAVTLLLDRSGRRLAVVQQRARRISPYWHNSVLAETVPVDPALAAACEQVLHDLDWWGLANLQFLAPPDGGAPRLIDFNGRFYGSLALAGAAGCDLPVLWARAALDPSTSPGEPLTGTPGVRYQSLEEDLRRAVVERRGGLVRDVTDTLRTARGAVHSTWSADDPRPALRRSRQLLRAETRELARRCARAVLRRRERAAG</sequence>
<proteinExistence type="predicted"/>